<dbReference type="EMBL" id="CAFBLE010000001">
    <property type="protein sequence ID" value="CAB4855559.1"/>
    <property type="molecule type" value="Genomic_DNA"/>
</dbReference>
<keyword evidence="2" id="KW-0560">Oxidoreductase</keyword>
<dbReference type="AlphaFoldDB" id="A0A6J6SY26"/>
<protein>
    <submittedName>
        <fullName evidence="4">Unannotated protein</fullName>
    </submittedName>
</protein>
<evidence type="ECO:0000256" key="2">
    <source>
        <dbReference type="ARBA" id="ARBA00023002"/>
    </source>
</evidence>
<dbReference type="SUPFAM" id="SSF51735">
    <property type="entry name" value="NAD(P)-binding Rossmann-fold domains"/>
    <property type="match status" value="1"/>
</dbReference>
<proteinExistence type="inferred from homology"/>
<dbReference type="PANTHER" id="PTHR44196:SF2">
    <property type="entry name" value="SHORT-CHAIN DEHYDROGENASE-RELATED"/>
    <property type="match status" value="1"/>
</dbReference>
<accession>A0A6J6SY26</accession>
<dbReference type="PANTHER" id="PTHR44196">
    <property type="entry name" value="DEHYDROGENASE/REDUCTASE SDR FAMILY MEMBER 7B"/>
    <property type="match status" value="1"/>
</dbReference>
<dbReference type="EMBL" id="CAEZWT010000022">
    <property type="protein sequence ID" value="CAB4666393.1"/>
    <property type="molecule type" value="Genomic_DNA"/>
</dbReference>
<dbReference type="InterPro" id="IPR036291">
    <property type="entry name" value="NAD(P)-bd_dom_sf"/>
</dbReference>
<dbReference type="EMBL" id="CAFBQL010000003">
    <property type="protein sequence ID" value="CAB5056321.1"/>
    <property type="molecule type" value="Genomic_DNA"/>
</dbReference>
<gene>
    <name evidence="3" type="ORF">UFOPK2289_00863</name>
    <name evidence="4" type="ORF">UFOPK2822_00085</name>
    <name evidence="5" type="ORF">UFOPK3346_00088</name>
    <name evidence="6" type="ORF">UFOPK3670_00516</name>
    <name evidence="7" type="ORF">UFOPK4308_00588</name>
</gene>
<reference evidence="4" key="1">
    <citation type="submission" date="2020-05" db="EMBL/GenBank/DDBJ databases">
        <authorList>
            <person name="Chiriac C."/>
            <person name="Salcher M."/>
            <person name="Ghai R."/>
            <person name="Kavagutti S V."/>
        </authorList>
    </citation>
    <scope>NUCLEOTIDE SEQUENCE</scope>
</reference>
<dbReference type="Pfam" id="PF00106">
    <property type="entry name" value="adh_short"/>
    <property type="match status" value="1"/>
</dbReference>
<dbReference type="PIRSF" id="PIRSF000126">
    <property type="entry name" value="11-beta-HSD1"/>
    <property type="match status" value="1"/>
</dbReference>
<name>A0A6J6SY26_9ZZZZ</name>
<dbReference type="InterPro" id="IPR002347">
    <property type="entry name" value="SDR_fam"/>
</dbReference>
<evidence type="ECO:0000313" key="7">
    <source>
        <dbReference type="EMBL" id="CAB5056321.1"/>
    </source>
</evidence>
<dbReference type="PROSITE" id="PS00061">
    <property type="entry name" value="ADH_SHORT"/>
    <property type="match status" value="1"/>
</dbReference>
<dbReference type="EMBL" id="CAFBMV010000003">
    <property type="protein sequence ID" value="CAB4918765.1"/>
    <property type="molecule type" value="Genomic_DNA"/>
</dbReference>
<dbReference type="EMBL" id="CAEZZC010000001">
    <property type="protein sequence ID" value="CAB4739714.1"/>
    <property type="molecule type" value="Genomic_DNA"/>
</dbReference>
<comment type="similarity">
    <text evidence="1">Belongs to the short-chain dehydrogenases/reductases (SDR) family.</text>
</comment>
<dbReference type="GO" id="GO:0016020">
    <property type="term" value="C:membrane"/>
    <property type="evidence" value="ECO:0007669"/>
    <property type="project" value="TreeGrafter"/>
</dbReference>
<evidence type="ECO:0000313" key="4">
    <source>
        <dbReference type="EMBL" id="CAB4739714.1"/>
    </source>
</evidence>
<dbReference type="CDD" id="cd05233">
    <property type="entry name" value="SDR_c"/>
    <property type="match status" value="1"/>
</dbReference>
<dbReference type="Gene3D" id="3.40.50.720">
    <property type="entry name" value="NAD(P)-binding Rossmann-like Domain"/>
    <property type="match status" value="1"/>
</dbReference>
<evidence type="ECO:0000313" key="6">
    <source>
        <dbReference type="EMBL" id="CAB4918765.1"/>
    </source>
</evidence>
<dbReference type="GO" id="GO:0016491">
    <property type="term" value="F:oxidoreductase activity"/>
    <property type="evidence" value="ECO:0007669"/>
    <property type="project" value="UniProtKB-KW"/>
</dbReference>
<organism evidence="4">
    <name type="scientific">freshwater metagenome</name>
    <dbReference type="NCBI Taxonomy" id="449393"/>
    <lineage>
        <taxon>unclassified sequences</taxon>
        <taxon>metagenomes</taxon>
        <taxon>ecological metagenomes</taxon>
    </lineage>
</organism>
<sequence>MSKVALITGASAGIGAGFADLLASENYDLILVARDEERLTQSAAILTSKFGITCEVLRADLTVSADLRKVEARLLDQENPVDVLINNAGFGIKSSFTTSNIKDEQQLLDVLVTAPMRLMHAVLPVMKSRNSGIVINVSSVAGWIAGGTYSAAKSYLTVLSESIHTELSNTEVTVMALCPGFTRTEFHERGKMSMKGLPKFMWLSSEFLVKKAWSDALAGFALSVPGWQYKILSTVSRYGPRTLVRKLGMNVRVRQRRK</sequence>
<evidence type="ECO:0000313" key="5">
    <source>
        <dbReference type="EMBL" id="CAB4855559.1"/>
    </source>
</evidence>
<dbReference type="PRINTS" id="PR00080">
    <property type="entry name" value="SDRFAMILY"/>
</dbReference>
<dbReference type="InterPro" id="IPR020904">
    <property type="entry name" value="Sc_DH/Rdtase_CS"/>
</dbReference>
<dbReference type="PRINTS" id="PR00081">
    <property type="entry name" value="GDHRDH"/>
</dbReference>
<evidence type="ECO:0000313" key="3">
    <source>
        <dbReference type="EMBL" id="CAB4666393.1"/>
    </source>
</evidence>
<evidence type="ECO:0000256" key="1">
    <source>
        <dbReference type="ARBA" id="ARBA00006484"/>
    </source>
</evidence>